<keyword evidence="6 16" id="KW-0396">Initiation factor</keyword>
<comment type="subcellular location">
    <subcellularLocation>
        <location evidence="1">Cytoplasm</location>
    </subcellularLocation>
</comment>
<dbReference type="GO" id="GO:0003924">
    <property type="term" value="F:GTPase activity"/>
    <property type="evidence" value="ECO:0007669"/>
    <property type="project" value="InterPro"/>
</dbReference>
<dbReference type="Pfam" id="PF11987">
    <property type="entry name" value="IF-2"/>
    <property type="match status" value="1"/>
</dbReference>
<dbReference type="SUPFAM" id="SSF52156">
    <property type="entry name" value="Initiation factor IF2/eIF5b, domain 3"/>
    <property type="match status" value="1"/>
</dbReference>
<evidence type="ECO:0000256" key="10">
    <source>
        <dbReference type="ARBA" id="ARBA00022917"/>
    </source>
</evidence>
<keyword evidence="11" id="KW-0342">GTP-binding</keyword>
<comment type="similarity">
    <text evidence="2">Belongs to the TRAFAC class translation factor GTPase superfamily. Classic translation factor GTPase family. IF-2 subfamily.</text>
</comment>
<dbReference type="GO" id="GO:0003743">
    <property type="term" value="F:translation initiation factor activity"/>
    <property type="evidence" value="ECO:0007669"/>
    <property type="project" value="UniProtKB-KW"/>
</dbReference>
<dbReference type="CDD" id="cd03703">
    <property type="entry name" value="aeIF5B_II"/>
    <property type="match status" value="1"/>
</dbReference>
<dbReference type="GO" id="GO:0046872">
    <property type="term" value="F:metal ion binding"/>
    <property type="evidence" value="ECO:0007669"/>
    <property type="project" value="UniProtKB-KW"/>
</dbReference>
<feature type="region of interest" description="Disordered" evidence="13">
    <location>
        <begin position="1"/>
        <end position="71"/>
    </location>
</feature>
<sequence length="686" mass="76324">KSKKGAGKKEKSAENGVPAEDHNGGDDAPASTSETKPAAKDKKKDAKKGGAKDAAPAAKTKGPGKKTLAAMQEALKKIKEEEEAAKRAEEERIRQEEEEENRRLEQMSLVFTLTQQLVSVVFNCLFYSNINFSFLLISAGKTKILDKLRRTNVQDGEAGGITQQIGATNVPADAIRENTKHVRGPGGEVGGPGPLEIPGLLIIDTPGHESFSNLRNRGSSLCDIAILVVDIMHGLEPQTIESINILKSKKTPFVVALNKIDRLYNWNTMNRRDVRDIIKSQESSVQSEFETRFKEVCIQFSEQGLNAALFYENPDPKTYVSLVPTSAITGEGMGNLLALIVQYCQTFLKKRLMFKNELQATVLEVKAIPGLGTTIDTILVNGTLYEGDTVVLAGTDGPIVTQIRSLLMPQPMQELRVKNAYVEYKKIKGTQGVKIAAKDLEKTIAGLNLRVAKDQDEIDDLCDEVARELKSALSTIKLQERGVYVQASTLGSLEALLEFLRTSSIPYSNIRIGPVVKKDVMRASIMLEHESQYATILAFDVKVERDAQELADSLGVKIFQADIIYHLFDKFTAYREELKAKKREEFKHIAVFPCRLKFVELGIVTSIESNHKTVESARKGQEICIKIEPIPGEAPKMFGRHFDENDFLVSKISRQSIDACKDYFRDDLQKTDWQLMVDLKKVFQIL</sequence>
<feature type="compositionally biased region" description="Low complexity" evidence="13">
    <location>
        <begin position="52"/>
        <end position="71"/>
    </location>
</feature>
<evidence type="ECO:0000256" key="11">
    <source>
        <dbReference type="ARBA" id="ARBA00023134"/>
    </source>
</evidence>
<organism evidence="15 16">
    <name type="scientific">Diaphorina citri</name>
    <name type="common">Asian citrus psyllid</name>
    <dbReference type="NCBI Taxonomy" id="121845"/>
    <lineage>
        <taxon>Eukaryota</taxon>
        <taxon>Metazoa</taxon>
        <taxon>Ecdysozoa</taxon>
        <taxon>Arthropoda</taxon>
        <taxon>Hexapoda</taxon>
        <taxon>Insecta</taxon>
        <taxon>Pterygota</taxon>
        <taxon>Neoptera</taxon>
        <taxon>Paraneoptera</taxon>
        <taxon>Hemiptera</taxon>
        <taxon>Sternorrhyncha</taxon>
        <taxon>Psylloidea</taxon>
        <taxon>Psyllidae</taxon>
        <taxon>Diaphorininae</taxon>
        <taxon>Diaphorina</taxon>
    </lineage>
</organism>
<accession>A0A3Q0JJT1</accession>
<keyword evidence="5" id="KW-0963">Cytoplasm</keyword>
<dbReference type="SUPFAM" id="SSF50447">
    <property type="entry name" value="Translation proteins"/>
    <property type="match status" value="1"/>
</dbReference>
<dbReference type="PaxDb" id="121845-A0A3Q0JJT1"/>
<keyword evidence="8" id="KW-0547">Nucleotide-binding</keyword>
<dbReference type="InterPro" id="IPR023115">
    <property type="entry name" value="TIF_IF2_dom3"/>
</dbReference>
<reference evidence="16" key="1">
    <citation type="submission" date="2025-08" db="UniProtKB">
        <authorList>
            <consortium name="RefSeq"/>
        </authorList>
    </citation>
    <scope>IDENTIFICATION</scope>
</reference>
<name>A0A3Q0JJT1_DIACI</name>
<dbReference type="Proteomes" id="UP000079169">
    <property type="component" value="Unplaced"/>
</dbReference>
<dbReference type="InterPro" id="IPR005225">
    <property type="entry name" value="Small_GTP-bd"/>
</dbReference>
<feature type="region of interest" description="Disordered" evidence="13">
    <location>
        <begin position="82"/>
        <end position="101"/>
    </location>
</feature>
<dbReference type="GeneID" id="103520537"/>
<feature type="compositionally biased region" description="Basic and acidic residues" evidence="13">
    <location>
        <begin position="37"/>
        <end position="51"/>
    </location>
</feature>
<feature type="domain" description="Tr-type G" evidence="14">
    <location>
        <begin position="126"/>
        <end position="349"/>
    </location>
</feature>
<feature type="compositionally biased region" description="Basic and acidic residues" evidence="13">
    <location>
        <begin position="7"/>
        <end position="25"/>
    </location>
</feature>
<dbReference type="FunFam" id="3.40.50.300:FF:000112">
    <property type="entry name" value="Eukaryotic translation initiation factor 5B"/>
    <property type="match status" value="1"/>
</dbReference>
<dbReference type="CTD" id="9669"/>
<dbReference type="FunFam" id="2.40.30.10:FF:000013">
    <property type="entry name" value="eukaryotic translation initiation factor 5B"/>
    <property type="match status" value="1"/>
</dbReference>
<evidence type="ECO:0000256" key="9">
    <source>
        <dbReference type="ARBA" id="ARBA00022801"/>
    </source>
</evidence>
<dbReference type="InterPro" id="IPR027417">
    <property type="entry name" value="P-loop_NTPase"/>
</dbReference>
<evidence type="ECO:0000313" key="15">
    <source>
        <dbReference type="Proteomes" id="UP000079169"/>
    </source>
</evidence>
<evidence type="ECO:0000256" key="13">
    <source>
        <dbReference type="SAM" id="MobiDB-lite"/>
    </source>
</evidence>
<dbReference type="PRINTS" id="PR00315">
    <property type="entry name" value="ELONGATNFCT"/>
</dbReference>
<dbReference type="NCBIfam" id="NF003078">
    <property type="entry name" value="PRK04004.1"/>
    <property type="match status" value="1"/>
</dbReference>
<evidence type="ECO:0000256" key="7">
    <source>
        <dbReference type="ARBA" id="ARBA00022723"/>
    </source>
</evidence>
<keyword evidence="15" id="KW-1185">Reference proteome</keyword>
<dbReference type="Gene3D" id="2.40.30.10">
    <property type="entry name" value="Translation factors"/>
    <property type="match status" value="2"/>
</dbReference>
<dbReference type="PANTHER" id="PTHR43381">
    <property type="entry name" value="TRANSLATION INITIATION FACTOR IF-2-RELATED"/>
    <property type="match status" value="1"/>
</dbReference>
<gene>
    <name evidence="16" type="primary">LOC103520537</name>
</gene>
<dbReference type="InterPro" id="IPR036925">
    <property type="entry name" value="TIF_IF2_dom3_sf"/>
</dbReference>
<evidence type="ECO:0000256" key="8">
    <source>
        <dbReference type="ARBA" id="ARBA00022741"/>
    </source>
</evidence>
<dbReference type="PROSITE" id="PS51722">
    <property type="entry name" value="G_TR_2"/>
    <property type="match status" value="1"/>
</dbReference>
<keyword evidence="9" id="KW-0378">Hydrolase</keyword>
<dbReference type="InterPro" id="IPR015760">
    <property type="entry name" value="TIF_IF2"/>
</dbReference>
<dbReference type="KEGG" id="dci:103520537"/>
<evidence type="ECO:0000259" key="14">
    <source>
        <dbReference type="PROSITE" id="PS51722"/>
    </source>
</evidence>
<evidence type="ECO:0000256" key="1">
    <source>
        <dbReference type="ARBA" id="ARBA00004496"/>
    </source>
</evidence>
<evidence type="ECO:0000256" key="3">
    <source>
        <dbReference type="ARBA" id="ARBA00011986"/>
    </source>
</evidence>
<dbReference type="STRING" id="121845.A0A3Q0JJT1"/>
<dbReference type="Gene3D" id="3.40.50.300">
    <property type="entry name" value="P-loop containing nucleotide triphosphate hydrolases"/>
    <property type="match status" value="1"/>
</dbReference>
<evidence type="ECO:0000313" key="16">
    <source>
        <dbReference type="RefSeq" id="XP_026687413.1"/>
    </source>
</evidence>
<dbReference type="AlphaFoldDB" id="A0A3Q0JJT1"/>
<dbReference type="RefSeq" id="XP_026687413.1">
    <property type="nucleotide sequence ID" value="XM_026831612.1"/>
</dbReference>
<keyword evidence="10" id="KW-0648">Protein biosynthesis</keyword>
<dbReference type="GO" id="GO:0005739">
    <property type="term" value="C:mitochondrion"/>
    <property type="evidence" value="ECO:0007669"/>
    <property type="project" value="TreeGrafter"/>
</dbReference>
<feature type="non-terminal residue" evidence="16">
    <location>
        <position position="1"/>
    </location>
</feature>
<evidence type="ECO:0000256" key="2">
    <source>
        <dbReference type="ARBA" id="ARBA00007733"/>
    </source>
</evidence>
<dbReference type="Pfam" id="PF00009">
    <property type="entry name" value="GTP_EFTU"/>
    <property type="match status" value="1"/>
</dbReference>
<dbReference type="GO" id="GO:0005525">
    <property type="term" value="F:GTP binding"/>
    <property type="evidence" value="ECO:0007669"/>
    <property type="project" value="UniProtKB-KW"/>
</dbReference>
<dbReference type="CDD" id="cd01887">
    <property type="entry name" value="IF2_eIF5B"/>
    <property type="match status" value="1"/>
</dbReference>
<dbReference type="FunFam" id="3.40.50.10050:FF:000002">
    <property type="entry name" value="Eukaryotic translation initiation factor 5B"/>
    <property type="match status" value="1"/>
</dbReference>
<keyword evidence="7" id="KW-0479">Metal-binding</keyword>
<dbReference type="EC" id="3.6.5.3" evidence="3"/>
<dbReference type="InterPro" id="IPR009000">
    <property type="entry name" value="Transl_B-barrel_sf"/>
</dbReference>
<dbReference type="InterPro" id="IPR000795">
    <property type="entry name" value="T_Tr_GTP-bd_dom"/>
</dbReference>
<protein>
    <recommendedName>
        <fullName evidence="4">Eukaryotic translation initiation factor 5B</fullName>
        <ecNumber evidence="3">3.6.5.3</ecNumber>
    </recommendedName>
    <alternativeName>
        <fullName evidence="12">Translation initiation factor IF-2</fullName>
    </alternativeName>
</protein>
<evidence type="ECO:0000256" key="5">
    <source>
        <dbReference type="ARBA" id="ARBA00022490"/>
    </source>
</evidence>
<dbReference type="NCBIfam" id="TIGR00231">
    <property type="entry name" value="small_GTP"/>
    <property type="match status" value="1"/>
</dbReference>
<proteinExistence type="inferred from homology"/>
<evidence type="ECO:0000256" key="6">
    <source>
        <dbReference type="ARBA" id="ARBA00022540"/>
    </source>
</evidence>
<evidence type="ECO:0000256" key="4">
    <source>
        <dbReference type="ARBA" id="ARBA00013824"/>
    </source>
</evidence>
<dbReference type="Gene3D" id="3.40.50.10050">
    <property type="entry name" value="Translation initiation factor IF- 2, domain 3"/>
    <property type="match status" value="1"/>
</dbReference>
<dbReference type="PANTHER" id="PTHR43381:SF4">
    <property type="entry name" value="EUKARYOTIC TRANSLATION INITIATION FACTOR 5B"/>
    <property type="match status" value="1"/>
</dbReference>
<dbReference type="SUPFAM" id="SSF52540">
    <property type="entry name" value="P-loop containing nucleoside triphosphate hydrolases"/>
    <property type="match status" value="1"/>
</dbReference>
<evidence type="ECO:0000256" key="12">
    <source>
        <dbReference type="ARBA" id="ARBA00032478"/>
    </source>
</evidence>